<dbReference type="AlphaFoldDB" id="A0AAW0YU65"/>
<proteinExistence type="predicted"/>
<dbReference type="Proteomes" id="UP001388673">
    <property type="component" value="Unassembled WGS sequence"/>
</dbReference>
<sequence>MSYLSDTSSTCSAPPLTPSPHQTLSPPSASHSHHADFSSPTTYTLVSPPDSLRRYSSALKQRMTAGLTAAMKDLKDDRGGPERKFDVEYGYDENPIDRHVMLHLTPRTVPEKPKAVPELGLLPLPNTAATQAAMSSLEKKKSKKTKREREIVRLHQVRVIESQSEQDVFDDGRFEDAEENDEEMLACSSSPAEADGDDDDLIDQDPVPMRYRPGLIHFHRSNSSTLTRPSYSRMNSNVSTTSNVSMPSEASFEAVRAEDIVSMYGGANSCEDMDEDMKCIEVEDEQLEEYQGRASMESTDTRETLRPYSSYTETLHVISNRSSSSPLTYVPAPVPIAITAPAPVYSALPSPPPPPQQQQQQREPPHLHSRPSLLRPRPRHSAHPYDTDGRSLSEDGGAEPEWLAGRTVSERMVAQAGLRCQRQRVGTVRAGVGR</sequence>
<reference evidence="2 3" key="1">
    <citation type="journal article" date="2024" name="bioRxiv">
        <title>Comparative genomics of Cryptococcus and Kwoniella reveals pathogenesis evolution and contrasting karyotype dynamics via intercentromeric recombination or chromosome fusion.</title>
        <authorList>
            <person name="Coelho M.A."/>
            <person name="David-Palma M."/>
            <person name="Shea T."/>
            <person name="Bowers K."/>
            <person name="McGinley-Smith S."/>
            <person name="Mohammad A.W."/>
            <person name="Gnirke A."/>
            <person name="Yurkov A.M."/>
            <person name="Nowrousian M."/>
            <person name="Sun S."/>
            <person name="Cuomo C.A."/>
            <person name="Heitman J."/>
        </authorList>
    </citation>
    <scope>NUCLEOTIDE SEQUENCE [LARGE SCALE GENOMIC DNA]</scope>
    <source>
        <strain evidence="2 3">CBS 13917</strain>
    </source>
</reference>
<evidence type="ECO:0000256" key="1">
    <source>
        <dbReference type="SAM" id="MobiDB-lite"/>
    </source>
</evidence>
<evidence type="ECO:0000313" key="3">
    <source>
        <dbReference type="Proteomes" id="UP001388673"/>
    </source>
</evidence>
<dbReference type="RefSeq" id="XP_066799965.1">
    <property type="nucleotide sequence ID" value="XM_066949671.1"/>
</dbReference>
<name>A0AAW0YU65_9TREE</name>
<dbReference type="KEGG" id="kne:92183849"/>
<feature type="compositionally biased region" description="Polar residues" evidence="1">
    <location>
        <begin position="1"/>
        <end position="12"/>
    </location>
</feature>
<dbReference type="GeneID" id="92183849"/>
<protein>
    <submittedName>
        <fullName evidence="2">Uncharacterized protein</fullName>
    </submittedName>
</protein>
<gene>
    <name evidence="2" type="ORF">IAR55_006591</name>
</gene>
<feature type="region of interest" description="Disordered" evidence="1">
    <location>
        <begin position="1"/>
        <end position="50"/>
    </location>
</feature>
<feature type="compositionally biased region" description="Low complexity" evidence="1">
    <location>
        <begin position="235"/>
        <end position="244"/>
    </location>
</feature>
<accession>A0AAW0YU65</accession>
<keyword evidence="3" id="KW-1185">Reference proteome</keyword>
<comment type="caution">
    <text evidence="2">The sequence shown here is derived from an EMBL/GenBank/DDBJ whole genome shotgun (WGS) entry which is preliminary data.</text>
</comment>
<feature type="compositionally biased region" description="Basic and acidic residues" evidence="1">
    <location>
        <begin position="383"/>
        <end position="393"/>
    </location>
</feature>
<feature type="region of interest" description="Disordered" evidence="1">
    <location>
        <begin position="345"/>
        <end position="404"/>
    </location>
</feature>
<dbReference type="EMBL" id="JBCAWK010000013">
    <property type="protein sequence ID" value="KAK8844741.1"/>
    <property type="molecule type" value="Genomic_DNA"/>
</dbReference>
<organism evidence="2 3">
    <name type="scientific">Kwoniella newhampshirensis</name>
    <dbReference type="NCBI Taxonomy" id="1651941"/>
    <lineage>
        <taxon>Eukaryota</taxon>
        <taxon>Fungi</taxon>
        <taxon>Dikarya</taxon>
        <taxon>Basidiomycota</taxon>
        <taxon>Agaricomycotina</taxon>
        <taxon>Tremellomycetes</taxon>
        <taxon>Tremellales</taxon>
        <taxon>Cryptococcaceae</taxon>
        <taxon>Kwoniella</taxon>
    </lineage>
</organism>
<feature type="region of interest" description="Disordered" evidence="1">
    <location>
        <begin position="224"/>
        <end position="244"/>
    </location>
</feature>
<feature type="compositionally biased region" description="Polar residues" evidence="1">
    <location>
        <begin position="224"/>
        <end position="234"/>
    </location>
</feature>
<evidence type="ECO:0000313" key="2">
    <source>
        <dbReference type="EMBL" id="KAK8844741.1"/>
    </source>
</evidence>